<dbReference type="Proteomes" id="UP000002630">
    <property type="component" value="Linkage Group LG11"/>
</dbReference>
<evidence type="ECO:0000256" key="1">
    <source>
        <dbReference type="SAM" id="MobiDB-lite"/>
    </source>
</evidence>
<name>D7FTC5_ECTSI</name>
<evidence type="ECO:0000313" key="2">
    <source>
        <dbReference type="EMBL" id="CBJ48503.1"/>
    </source>
</evidence>
<feature type="compositionally biased region" description="Acidic residues" evidence="1">
    <location>
        <begin position="664"/>
        <end position="674"/>
    </location>
</feature>
<dbReference type="EMBL" id="FN648431">
    <property type="protein sequence ID" value="CBJ48503.1"/>
    <property type="molecule type" value="Genomic_DNA"/>
</dbReference>
<evidence type="ECO:0000313" key="3">
    <source>
        <dbReference type="Proteomes" id="UP000002630"/>
    </source>
</evidence>
<dbReference type="AlphaFoldDB" id="D7FTC5"/>
<organism evidence="2 3">
    <name type="scientific">Ectocarpus siliculosus</name>
    <name type="common">Brown alga</name>
    <name type="synonym">Conferva siliculosa</name>
    <dbReference type="NCBI Taxonomy" id="2880"/>
    <lineage>
        <taxon>Eukaryota</taxon>
        <taxon>Sar</taxon>
        <taxon>Stramenopiles</taxon>
        <taxon>Ochrophyta</taxon>
        <taxon>PX clade</taxon>
        <taxon>Phaeophyceae</taxon>
        <taxon>Ectocarpales</taxon>
        <taxon>Ectocarpaceae</taxon>
        <taxon>Ectocarpus</taxon>
    </lineage>
</organism>
<gene>
    <name evidence="2" type="ORF">Esi_0025_0015</name>
</gene>
<dbReference type="EMBL" id="FN649736">
    <property type="protein sequence ID" value="CBJ48503.1"/>
    <property type="molecule type" value="Genomic_DNA"/>
</dbReference>
<sequence length="752" mass="78254">MATASIGAGRGGGGGAGGGGGLLAEALVRPSLKRGRLGMSLATGLVGTQENAFLGDFFGCMGFLPLTCQSTVREAMVRILFSSDNDNNKGFSSSTGHTWPHPVAPASAMMAMDEEKFCYGGGEGDMSIVSTARSPVSSMKQWEQQQQLSPSDPSTSMFWCAVALGALTQGRPVRSVAPYIRLAEAALVGNEEGAFSDAARAWTLMGYLYGFCGDSAKFRNCQEQAERCFHDGRTEGEDTSEEEAADATTASRLSQFVMQSYHRFGQAFFADVSATGDGDEASTALERAADASIEPAGFADAGPSAGGVLHCSSRSDELSELLCGGDDDDDDDEGDALLNIVHDFCANMSSANDASSAPAVVDSDVSASRGTYGRSLEERVHQKGEFVLVGSEAMTPPKHTSQNMQKVMMAALPEYERLEGAVDMPEVRGGIGGLMLNWLHISHLLIIMTATYEDRDLYTALMVAYNPMRPEGSRRIPPFEEWEGIGNLCSHVYCRYLQQAAAAAAATATAAAEAEAAAAWCRRSTAPPTAVTNSPCSADGAASLAAFSDDLDGATLCADMDPIVTPSMLGMRRQQAASLSSQMVPTMGGGLMVGGAPVAGTPPPASTVSSSWSSFATVFPNAAGPWEAGSGPPACSRGGFPGLGEVGGGGGGGSIDALDAVLNGDDDDDDDEDDGGSKFVQLDVLADLPEVKSTYLLSQAFEEAYDGKGNSSHNRGGGRGGGGGCGGNDRRHAEAAYRETEEALGKGWCWRL</sequence>
<feature type="region of interest" description="Disordered" evidence="1">
    <location>
        <begin position="706"/>
        <end position="732"/>
    </location>
</feature>
<feature type="region of interest" description="Disordered" evidence="1">
    <location>
        <begin position="646"/>
        <end position="677"/>
    </location>
</feature>
<accession>D7FTC5</accession>
<protein>
    <submittedName>
        <fullName evidence="2">Uncharacterized protein</fullName>
    </submittedName>
</protein>
<keyword evidence="3" id="KW-1185">Reference proteome</keyword>
<feature type="compositionally biased region" description="Gly residues" evidence="1">
    <location>
        <begin position="715"/>
        <end position="727"/>
    </location>
</feature>
<dbReference type="InParanoid" id="D7FTC5"/>
<dbReference type="OrthoDB" id="10586661at2759"/>
<proteinExistence type="predicted"/>
<reference evidence="2 3" key="1">
    <citation type="journal article" date="2010" name="Nature">
        <title>The Ectocarpus genome and the independent evolution of multicellularity in brown algae.</title>
        <authorList>
            <person name="Cock J.M."/>
            <person name="Sterck L."/>
            <person name="Rouze P."/>
            <person name="Scornet D."/>
            <person name="Allen A.E."/>
            <person name="Amoutzias G."/>
            <person name="Anthouard V."/>
            <person name="Artiguenave F."/>
            <person name="Aury J.M."/>
            <person name="Badger J.H."/>
            <person name="Beszteri B."/>
            <person name="Billiau K."/>
            <person name="Bonnet E."/>
            <person name="Bothwell J.H."/>
            <person name="Bowler C."/>
            <person name="Boyen C."/>
            <person name="Brownlee C."/>
            <person name="Carrano C.J."/>
            <person name="Charrier B."/>
            <person name="Cho G.Y."/>
            <person name="Coelho S.M."/>
            <person name="Collen J."/>
            <person name="Corre E."/>
            <person name="Da Silva C."/>
            <person name="Delage L."/>
            <person name="Delaroque N."/>
            <person name="Dittami S.M."/>
            <person name="Doulbeau S."/>
            <person name="Elias M."/>
            <person name="Farnham G."/>
            <person name="Gachon C.M."/>
            <person name="Gschloessl B."/>
            <person name="Heesch S."/>
            <person name="Jabbari K."/>
            <person name="Jubin C."/>
            <person name="Kawai H."/>
            <person name="Kimura K."/>
            <person name="Kloareg B."/>
            <person name="Kupper F.C."/>
            <person name="Lang D."/>
            <person name="Le Bail A."/>
            <person name="Leblanc C."/>
            <person name="Lerouge P."/>
            <person name="Lohr M."/>
            <person name="Lopez P.J."/>
            <person name="Martens C."/>
            <person name="Maumus F."/>
            <person name="Michel G."/>
            <person name="Miranda-Saavedra D."/>
            <person name="Morales J."/>
            <person name="Moreau H."/>
            <person name="Motomura T."/>
            <person name="Nagasato C."/>
            <person name="Napoli C.A."/>
            <person name="Nelson D.R."/>
            <person name="Nyvall-Collen P."/>
            <person name="Peters A.F."/>
            <person name="Pommier C."/>
            <person name="Potin P."/>
            <person name="Poulain J."/>
            <person name="Quesneville H."/>
            <person name="Read B."/>
            <person name="Rensing S.A."/>
            <person name="Ritter A."/>
            <person name="Rousvoal S."/>
            <person name="Samanta M."/>
            <person name="Samson G."/>
            <person name="Schroeder D.C."/>
            <person name="Segurens B."/>
            <person name="Strittmatter M."/>
            <person name="Tonon T."/>
            <person name="Tregear J.W."/>
            <person name="Valentin K."/>
            <person name="von Dassow P."/>
            <person name="Yamagishi T."/>
            <person name="Van de Peer Y."/>
            <person name="Wincker P."/>
        </authorList>
    </citation>
    <scope>NUCLEOTIDE SEQUENCE [LARGE SCALE GENOMIC DNA]</scope>
    <source>
        <strain evidence="3">Ec32 / CCAP1310/4</strain>
    </source>
</reference>